<dbReference type="RefSeq" id="WP_127705368.1">
    <property type="nucleotide sequence ID" value="NZ_SACK01000005.1"/>
</dbReference>
<feature type="domain" description="Glycosyltransferase 2-like" evidence="1">
    <location>
        <begin position="9"/>
        <end position="114"/>
    </location>
</feature>
<dbReference type="InterPro" id="IPR029044">
    <property type="entry name" value="Nucleotide-diphossugar_trans"/>
</dbReference>
<comment type="caution">
    <text evidence="2">The sequence shown here is derived from an EMBL/GenBank/DDBJ whole genome shotgun (WGS) entry which is preliminary data.</text>
</comment>
<dbReference type="GO" id="GO:0016740">
    <property type="term" value="F:transferase activity"/>
    <property type="evidence" value="ECO:0007669"/>
    <property type="project" value="UniProtKB-KW"/>
</dbReference>
<evidence type="ECO:0000313" key="3">
    <source>
        <dbReference type="Proteomes" id="UP000282759"/>
    </source>
</evidence>
<protein>
    <submittedName>
        <fullName evidence="2">Glycosyltransferase</fullName>
    </submittedName>
</protein>
<reference evidence="2 3" key="1">
    <citation type="submission" date="2019-01" db="EMBL/GenBank/DDBJ databases">
        <authorList>
            <person name="Chen W.-M."/>
        </authorList>
    </citation>
    <scope>NUCLEOTIDE SEQUENCE [LARGE SCALE GENOMIC DNA]</scope>
    <source>
        <strain evidence="2 3">YBJ-36</strain>
    </source>
</reference>
<dbReference type="PANTHER" id="PTHR43685:SF2">
    <property type="entry name" value="GLYCOSYLTRANSFERASE 2-LIKE DOMAIN-CONTAINING PROTEIN"/>
    <property type="match status" value="1"/>
</dbReference>
<dbReference type="Gene3D" id="3.90.550.10">
    <property type="entry name" value="Spore Coat Polysaccharide Biosynthesis Protein SpsA, Chain A"/>
    <property type="match status" value="1"/>
</dbReference>
<keyword evidence="3" id="KW-1185">Reference proteome</keyword>
<dbReference type="EMBL" id="SACK01000005">
    <property type="protein sequence ID" value="RVU00292.1"/>
    <property type="molecule type" value="Genomic_DNA"/>
</dbReference>
<organism evidence="2 3">
    <name type="scientific">Mucilaginibacter limnophilus</name>
    <dbReference type="NCBI Taxonomy" id="1932778"/>
    <lineage>
        <taxon>Bacteria</taxon>
        <taxon>Pseudomonadati</taxon>
        <taxon>Bacteroidota</taxon>
        <taxon>Sphingobacteriia</taxon>
        <taxon>Sphingobacteriales</taxon>
        <taxon>Sphingobacteriaceae</taxon>
        <taxon>Mucilaginibacter</taxon>
    </lineage>
</organism>
<evidence type="ECO:0000259" key="1">
    <source>
        <dbReference type="Pfam" id="PF00535"/>
    </source>
</evidence>
<name>A0A3S2UL00_9SPHI</name>
<dbReference type="OrthoDB" id="9801954at2"/>
<dbReference type="PANTHER" id="PTHR43685">
    <property type="entry name" value="GLYCOSYLTRANSFERASE"/>
    <property type="match status" value="1"/>
</dbReference>
<proteinExistence type="predicted"/>
<accession>A0A3S2UL00</accession>
<dbReference type="SUPFAM" id="SSF53448">
    <property type="entry name" value="Nucleotide-diphospho-sugar transferases"/>
    <property type="match status" value="1"/>
</dbReference>
<evidence type="ECO:0000313" key="2">
    <source>
        <dbReference type="EMBL" id="RVU00292.1"/>
    </source>
</evidence>
<dbReference type="InterPro" id="IPR001173">
    <property type="entry name" value="Glyco_trans_2-like"/>
</dbReference>
<dbReference type="Pfam" id="PF00535">
    <property type="entry name" value="Glycos_transf_2"/>
    <property type="match status" value="1"/>
</dbReference>
<dbReference type="AlphaFoldDB" id="A0A3S2UL00"/>
<dbReference type="InterPro" id="IPR050834">
    <property type="entry name" value="Glycosyltransf_2"/>
</dbReference>
<dbReference type="Proteomes" id="UP000282759">
    <property type="component" value="Unassembled WGS sequence"/>
</dbReference>
<gene>
    <name evidence="2" type="ORF">EOD41_12470</name>
</gene>
<keyword evidence="2" id="KW-0808">Transferase</keyword>
<sequence>MANSLPFVSVIIPTYRDWSRLSKCLTALNEQDYPNNQFEIIIINNNPGDKIPDNYLMPANCVAIDEYKPGSYAARNAAVKIAKGDVLAFTDSDCIPHASWISNAIRFFTVNTDITRIAGNIKLFYQTDKLTFAEIYEKVYAFKQEKSAAEGVSVTGNMFAYKHIFDSVGLFDENLLSGGDFEWSKRAEAAGYKISFAEDVIIMHPARHQMAELYKKEIRRAGWIGNNRGLALKRLLKYIIPPVNTLLHGSDLNVTERAKLFLIRYKLNLIRSAEEIKISFGKRPNRE</sequence>